<protein>
    <submittedName>
        <fullName evidence="7">Molybdopterin-dependent oxidoreductase</fullName>
    </submittedName>
</protein>
<dbReference type="RefSeq" id="WP_191745499.1">
    <property type="nucleotide sequence ID" value="NZ_JACSQC010000001.1"/>
</dbReference>
<reference evidence="7 8" key="1">
    <citation type="submission" date="2020-08" db="EMBL/GenBank/DDBJ databases">
        <title>A Genomic Blueprint of the Chicken Gut Microbiome.</title>
        <authorList>
            <person name="Gilroy R."/>
            <person name="Ravi A."/>
            <person name="Getino M."/>
            <person name="Pursley I."/>
            <person name="Horton D.L."/>
            <person name="Alikhan N.-F."/>
            <person name="Baker D."/>
            <person name="Gharbi K."/>
            <person name="Hall N."/>
            <person name="Watson M."/>
            <person name="Adriaenssens E.M."/>
            <person name="Foster-Nyarko E."/>
            <person name="Jarju S."/>
            <person name="Secka A."/>
            <person name="Antonio M."/>
            <person name="Oren A."/>
            <person name="Chaudhuri R."/>
            <person name="La Ragione R.M."/>
            <person name="Hildebrand F."/>
            <person name="Pallen M.J."/>
        </authorList>
    </citation>
    <scope>NUCLEOTIDE SEQUENCE [LARGE SCALE GENOMIC DNA]</scope>
    <source>
        <strain evidence="7 8">Sa2BUA2</strain>
    </source>
</reference>
<evidence type="ECO:0000256" key="2">
    <source>
        <dbReference type="ARBA" id="ARBA00022723"/>
    </source>
</evidence>
<dbReference type="InterPro" id="IPR012675">
    <property type="entry name" value="Beta-grasp_dom_sf"/>
</dbReference>
<dbReference type="PROSITE" id="PS51085">
    <property type="entry name" value="2FE2S_FER_2"/>
    <property type="match status" value="1"/>
</dbReference>
<feature type="domain" description="2Fe-2S ferredoxin-type" evidence="6">
    <location>
        <begin position="1"/>
        <end position="71"/>
    </location>
</feature>
<dbReference type="InterPro" id="IPR000674">
    <property type="entry name" value="Ald_Oxase/Xan_DH_a/b"/>
</dbReference>
<keyword evidence="3" id="KW-0560">Oxidoreductase</keyword>
<dbReference type="InterPro" id="IPR008274">
    <property type="entry name" value="AldOxase/xan_DH_MoCoBD1"/>
</dbReference>
<keyword evidence="2" id="KW-0479">Metal-binding</keyword>
<keyword evidence="8" id="KW-1185">Reference proteome</keyword>
<dbReference type="PANTHER" id="PTHR11908:SF157">
    <property type="entry name" value="XANTHINE DEHYDROGENASE SUBUNIT D-RELATED"/>
    <property type="match status" value="1"/>
</dbReference>
<dbReference type="Gene3D" id="3.90.1170.50">
    <property type="entry name" value="Aldehyde oxidase/xanthine dehydrogenase, a/b hammerhead"/>
    <property type="match status" value="1"/>
</dbReference>
<accession>A0ABR8YEE1</accession>
<proteinExistence type="inferred from homology"/>
<evidence type="ECO:0000313" key="7">
    <source>
        <dbReference type="EMBL" id="MBD8042574.1"/>
    </source>
</evidence>
<dbReference type="PANTHER" id="PTHR11908">
    <property type="entry name" value="XANTHINE DEHYDROGENASE"/>
    <property type="match status" value="1"/>
</dbReference>
<sequence>MVNGKPVPGEPAPGQCLRTFLRAAGNTGVKKGCDAGDCGACTVHVDGVPVHSCIFPARRAEGRDVTTIEGLADGGTLHPMQQQFLDAQGFQCGFCTAGAIMTAATFGAEEFENLPRALKGNLCRCTGYRSIEDAVRGTRNICGQAGSEPQDEAGQGCAGSGGCGGCGSAINGLNLPGADAAAAPEPGPAPSGPAGSAGASVGHNIPAPAGPAIVTGAASYTLDLPPETFPGLLHLKLARSPHAHARIVSIDASAALAVPGVEAVFTHQDAPGQLFSSAQHELHTDDPADTRVLDDVVRFKGQRVAAVAAVSVAAAEAGVRALMVEYELLPAVFEPDDALAPDAPLLHAAAAAASGVGTPAASNIVAELHAELGDPEAGFAAAAAVHEGTYYSQRLQHTALETHAAIASFDEDGRLLVRTSTQVPFLVRRTLCRVFDLPEDRVRVVSGRVGGGFGGKQEVLVEDIAVLAALRLGKPVQLELTREEQFTATTTRHPFRVRVRAGADADGLLTALAVDVTTNTGAYGNHGPGVMFHGCGESVAVYRCDNKKVDARAVYTNTVPSGAFRGYGLSQMVFAIESALDELARSLGLDPLEFKRRNLVVEGDAMLSTSPAAAEDVLYGSYGLDQCVDLVRDALDAGAWDPERSGDSLGPGWLVGTGTAVAMIDTVPPRGHVSHARIALRPDGRYGLDVGTAEFGNGTTTVHTQLAGTALSTNPENIVIRQSDTDLVDHDTGAYGSTGTVVAGKASLAAAAELASRLKGFAASLFRNTSAQVALEADAVECGGERVPLAEVYLRAQEAGVELASEGRWGGTPRSVAFNVHGFRIAVDSGTGEIRILQSVQAADAGVVVNPMQCRGQIEGGVAQALGGALYEEVRVDGAGEVETRILRQYHIPTFADVPRTEVLFASTNDSLGPLGAKSMSESPFNPVAPALASALRDATGLRFSRLPFARDRVYLALREAGVAPDPAEQASSGAVQSGAARP</sequence>
<dbReference type="Proteomes" id="UP000652763">
    <property type="component" value="Unassembled WGS sequence"/>
</dbReference>
<evidence type="ECO:0000256" key="1">
    <source>
        <dbReference type="ARBA" id="ARBA00006849"/>
    </source>
</evidence>
<feature type="compositionally biased region" description="Low complexity" evidence="5">
    <location>
        <begin position="192"/>
        <end position="202"/>
    </location>
</feature>
<dbReference type="SUPFAM" id="SSF54292">
    <property type="entry name" value="2Fe-2S ferredoxin-like"/>
    <property type="match status" value="1"/>
</dbReference>
<dbReference type="EMBL" id="JACSQC010000001">
    <property type="protein sequence ID" value="MBD8042574.1"/>
    <property type="molecule type" value="Genomic_DNA"/>
</dbReference>
<dbReference type="InterPro" id="IPR016208">
    <property type="entry name" value="Ald_Oxase/xanthine_DH-like"/>
</dbReference>
<organism evidence="7 8">
    <name type="scientific">Arthrobacter pullicola</name>
    <dbReference type="NCBI Taxonomy" id="2762224"/>
    <lineage>
        <taxon>Bacteria</taxon>
        <taxon>Bacillati</taxon>
        <taxon>Actinomycetota</taxon>
        <taxon>Actinomycetes</taxon>
        <taxon>Micrococcales</taxon>
        <taxon>Micrococcaceae</taxon>
        <taxon>Arthrobacter</taxon>
    </lineage>
</organism>
<dbReference type="PROSITE" id="PS00197">
    <property type="entry name" value="2FE2S_FER_1"/>
    <property type="match status" value="1"/>
</dbReference>
<feature type="region of interest" description="Disordered" evidence="5">
    <location>
        <begin position="964"/>
        <end position="983"/>
    </location>
</feature>
<dbReference type="SUPFAM" id="SSF47741">
    <property type="entry name" value="CO dehydrogenase ISP C-domain like"/>
    <property type="match status" value="1"/>
</dbReference>
<dbReference type="InterPro" id="IPR036884">
    <property type="entry name" value="2Fe-2S-bd_dom_sf"/>
</dbReference>
<dbReference type="InterPro" id="IPR036010">
    <property type="entry name" value="2Fe-2S_ferredoxin-like_sf"/>
</dbReference>
<evidence type="ECO:0000259" key="6">
    <source>
        <dbReference type="PROSITE" id="PS51085"/>
    </source>
</evidence>
<dbReference type="Pfam" id="PF02738">
    <property type="entry name" value="MoCoBD_1"/>
    <property type="match status" value="1"/>
</dbReference>
<dbReference type="Gene3D" id="3.30.365.10">
    <property type="entry name" value="Aldehyde oxidase/xanthine dehydrogenase, molybdopterin binding domain"/>
    <property type="match status" value="4"/>
</dbReference>
<keyword evidence="4" id="KW-0408">Iron</keyword>
<dbReference type="InterPro" id="IPR002888">
    <property type="entry name" value="2Fe-2S-bd"/>
</dbReference>
<dbReference type="SUPFAM" id="SSF54665">
    <property type="entry name" value="CO dehydrogenase molybdoprotein N-domain-like"/>
    <property type="match status" value="1"/>
</dbReference>
<dbReference type="InterPro" id="IPR006058">
    <property type="entry name" value="2Fe2S_fd_BS"/>
</dbReference>
<evidence type="ECO:0000313" key="8">
    <source>
        <dbReference type="Proteomes" id="UP000652763"/>
    </source>
</evidence>
<comment type="caution">
    <text evidence="7">The sequence shown here is derived from an EMBL/GenBank/DDBJ whole genome shotgun (WGS) entry which is preliminary data.</text>
</comment>
<evidence type="ECO:0000256" key="3">
    <source>
        <dbReference type="ARBA" id="ARBA00023002"/>
    </source>
</evidence>
<dbReference type="Gene3D" id="1.10.150.120">
    <property type="entry name" value="[2Fe-2S]-binding domain"/>
    <property type="match status" value="1"/>
</dbReference>
<dbReference type="Pfam" id="PF01799">
    <property type="entry name" value="Fer2_2"/>
    <property type="match status" value="1"/>
</dbReference>
<evidence type="ECO:0000256" key="5">
    <source>
        <dbReference type="SAM" id="MobiDB-lite"/>
    </source>
</evidence>
<dbReference type="Pfam" id="PF01315">
    <property type="entry name" value="Ald_Xan_dh_C"/>
    <property type="match status" value="1"/>
</dbReference>
<gene>
    <name evidence="7" type="ORF">H9638_01990</name>
</gene>
<dbReference type="InterPro" id="IPR001041">
    <property type="entry name" value="2Fe-2S_ferredoxin-type"/>
</dbReference>
<evidence type="ECO:0000256" key="4">
    <source>
        <dbReference type="ARBA" id="ARBA00023004"/>
    </source>
</evidence>
<dbReference type="InterPro" id="IPR046867">
    <property type="entry name" value="AldOxase/xan_DH_MoCoBD2"/>
</dbReference>
<dbReference type="SMART" id="SM01008">
    <property type="entry name" value="Ald_Xan_dh_C"/>
    <property type="match status" value="1"/>
</dbReference>
<dbReference type="SUPFAM" id="SSF56003">
    <property type="entry name" value="Molybdenum cofactor-binding domain"/>
    <property type="match status" value="1"/>
</dbReference>
<feature type="region of interest" description="Disordered" evidence="5">
    <location>
        <begin position="179"/>
        <end position="203"/>
    </location>
</feature>
<dbReference type="InterPro" id="IPR036856">
    <property type="entry name" value="Ald_Oxase/Xan_DH_a/b_sf"/>
</dbReference>
<dbReference type="InterPro" id="IPR037165">
    <property type="entry name" value="AldOxase/xan_DH_Mopterin-bd_sf"/>
</dbReference>
<dbReference type="CDD" id="cd00207">
    <property type="entry name" value="fer2"/>
    <property type="match status" value="1"/>
</dbReference>
<dbReference type="Pfam" id="PF20256">
    <property type="entry name" value="MoCoBD_2"/>
    <property type="match status" value="1"/>
</dbReference>
<dbReference type="PIRSF" id="PIRSF000127">
    <property type="entry name" value="Xanthine_DH"/>
    <property type="match status" value="1"/>
</dbReference>
<dbReference type="Gene3D" id="3.10.20.30">
    <property type="match status" value="1"/>
</dbReference>
<name>A0ABR8YEE1_9MICC</name>
<dbReference type="Pfam" id="PF00111">
    <property type="entry name" value="Fer2"/>
    <property type="match status" value="1"/>
</dbReference>
<comment type="similarity">
    <text evidence="1">Belongs to the xanthine dehydrogenase family.</text>
</comment>
<feature type="compositionally biased region" description="Low complexity" evidence="5">
    <location>
        <begin position="968"/>
        <end position="983"/>
    </location>
</feature>